<organism evidence="1 2">
    <name type="scientific">Rhodococcus baikonurensis</name>
    <dbReference type="NCBI Taxonomy" id="172041"/>
    <lineage>
        <taxon>Bacteria</taxon>
        <taxon>Bacillati</taxon>
        <taxon>Actinomycetota</taxon>
        <taxon>Actinomycetes</taxon>
        <taxon>Mycobacteriales</taxon>
        <taxon>Nocardiaceae</taxon>
        <taxon>Rhodococcus</taxon>
        <taxon>Rhodococcus erythropolis group</taxon>
    </lineage>
</organism>
<dbReference type="SUPFAM" id="SSF53041">
    <property type="entry name" value="Resolvase-like"/>
    <property type="match status" value="1"/>
</dbReference>
<sequence>MCFEFEHSPDADQIDAVCDQFRDATKSDDADLIAEIDSVVADTNKKVSNPEQIKKYTILEVDFTQETDEFTLTLKLKRNTTLEQNPELQEHALRQAGAIRIFTDYKSGSKMQRPWQDPIW</sequence>
<gene>
    <name evidence="1" type="ORF">ACFFQ6_28940</name>
</gene>
<protein>
    <submittedName>
        <fullName evidence="1">Uncharacterized protein</fullName>
    </submittedName>
</protein>
<dbReference type="Proteomes" id="UP001589587">
    <property type="component" value="Unassembled WGS sequence"/>
</dbReference>
<reference evidence="1 2" key="1">
    <citation type="submission" date="2024-09" db="EMBL/GenBank/DDBJ databases">
        <authorList>
            <person name="Sun Q."/>
            <person name="Mori K."/>
        </authorList>
    </citation>
    <scope>NUCLEOTIDE SEQUENCE [LARGE SCALE GENOMIC DNA]</scope>
    <source>
        <strain evidence="1 2">JCM 11411</strain>
    </source>
</reference>
<dbReference type="RefSeq" id="WP_073513771.1">
    <property type="nucleotide sequence ID" value="NZ_JBHMAS010000079.1"/>
</dbReference>
<accession>A0ABV5XMS5</accession>
<dbReference type="InterPro" id="IPR036162">
    <property type="entry name" value="Resolvase-like_N_sf"/>
</dbReference>
<dbReference type="EMBL" id="JBHMAS010000079">
    <property type="protein sequence ID" value="MFB9783729.1"/>
    <property type="molecule type" value="Genomic_DNA"/>
</dbReference>
<name>A0ABV5XMS5_9NOCA</name>
<proteinExistence type="predicted"/>
<evidence type="ECO:0000313" key="2">
    <source>
        <dbReference type="Proteomes" id="UP001589587"/>
    </source>
</evidence>
<comment type="caution">
    <text evidence="1">The sequence shown here is derived from an EMBL/GenBank/DDBJ whole genome shotgun (WGS) entry which is preliminary data.</text>
</comment>
<keyword evidence="2" id="KW-1185">Reference proteome</keyword>
<evidence type="ECO:0000313" key="1">
    <source>
        <dbReference type="EMBL" id="MFB9783729.1"/>
    </source>
</evidence>